<name>A0ABW4PUQ6_9MICO</name>
<dbReference type="Proteomes" id="UP001597280">
    <property type="component" value="Unassembled WGS sequence"/>
</dbReference>
<feature type="domain" description="GxGYxYP putative glycoside hydrolase second N-terminal" evidence="4">
    <location>
        <begin position="77"/>
        <end position="145"/>
    </location>
</feature>
<dbReference type="InterPro" id="IPR038410">
    <property type="entry name" value="GxGYxYP_C_sf"/>
</dbReference>
<dbReference type="RefSeq" id="WP_343903464.1">
    <property type="nucleotide sequence ID" value="NZ_BAAAIS010000002.1"/>
</dbReference>
<proteinExistence type="predicted"/>
<reference evidence="6" key="1">
    <citation type="journal article" date="2019" name="Int. J. Syst. Evol. Microbiol.">
        <title>The Global Catalogue of Microorganisms (GCM) 10K type strain sequencing project: providing services to taxonomists for standard genome sequencing and annotation.</title>
        <authorList>
            <consortium name="The Broad Institute Genomics Platform"/>
            <consortium name="The Broad Institute Genome Sequencing Center for Infectious Disease"/>
            <person name="Wu L."/>
            <person name="Ma J."/>
        </authorList>
    </citation>
    <scope>NUCLEOTIDE SEQUENCE [LARGE SCALE GENOMIC DNA]</scope>
    <source>
        <strain evidence="6">JCM 11650</strain>
    </source>
</reference>
<feature type="domain" description="GxGYxYP putative glycoside hydrolase first N-terminal" evidence="3">
    <location>
        <begin position="11"/>
        <end position="74"/>
    </location>
</feature>
<dbReference type="Pfam" id="PF16216">
    <property type="entry name" value="GxGYxYP_N"/>
    <property type="match status" value="1"/>
</dbReference>
<organism evidence="5 6">
    <name type="scientific">Brachybacterium rhamnosum</name>
    <dbReference type="NCBI Taxonomy" id="173361"/>
    <lineage>
        <taxon>Bacteria</taxon>
        <taxon>Bacillati</taxon>
        <taxon>Actinomycetota</taxon>
        <taxon>Actinomycetes</taxon>
        <taxon>Micrococcales</taxon>
        <taxon>Dermabacteraceae</taxon>
        <taxon>Brachybacterium</taxon>
    </lineage>
</organism>
<feature type="domain" description="GxGYxYP putative glycoside hydrolase C-terminal" evidence="2">
    <location>
        <begin position="251"/>
        <end position="471"/>
    </location>
</feature>
<dbReference type="EMBL" id="JBHUFL010000002">
    <property type="protein sequence ID" value="MFD1834017.1"/>
    <property type="molecule type" value="Genomic_DNA"/>
</dbReference>
<dbReference type="Pfam" id="PF14323">
    <property type="entry name" value="GxGYxYP_C"/>
    <property type="match status" value="1"/>
</dbReference>
<protein>
    <submittedName>
        <fullName evidence="5">GxGYxYP domain-containing protein</fullName>
    </submittedName>
</protein>
<comment type="caution">
    <text evidence="5">The sequence shown here is derived from an EMBL/GenBank/DDBJ whole genome shotgun (WGS) entry which is preliminary data.</text>
</comment>
<evidence type="ECO:0000256" key="1">
    <source>
        <dbReference type="SAM" id="MobiDB-lite"/>
    </source>
</evidence>
<evidence type="ECO:0000259" key="2">
    <source>
        <dbReference type="Pfam" id="PF14323"/>
    </source>
</evidence>
<dbReference type="Pfam" id="PF20957">
    <property type="entry name" value="GxGYxYP_N_2nd"/>
    <property type="match status" value="1"/>
</dbReference>
<sequence>MFPSFRGAGTVRVADLRELDGFDRLLLITLQGLANREKPQLYLIADPVDETWVEDLGVRTLREKDPLDLVDRYRERIGGAVVHDIDVPHTINLATTIAGLQGLVVATAEQAETHGIEIVENLRGRFEDDPAAIHDWAMAHLWEQCTHKILVGLPPTHTVAVEGARWTELLRETERVTDSSNLDTYTLDLTGHGGEGACSSRSATRSPTTAGAAPCTTSRSPPTARSSPPSSPAPPRRSPRSPRSAGPRTAFYVTLTVGEGDNIQYCQRHMRELWDDPNRGQVPLNWTVTPLLEDIGPAILHHFQRTATEDDLLVCGPSGAGYTYGDSWPQDELGVFTRLSGLYQERTGLDVVYAYSTPEPGEAPPVLPDRVLEAYARDVPLRGIMQTDEAGTISEPDAAVPLIGMFYPPGGVDVFRAALRKKIEEHGGTGPLFIAGLINAWSWTPSHVLELVSDLPGEVEVVLADEFFDLFSRTA</sequence>
<dbReference type="InterPro" id="IPR025832">
    <property type="entry name" value="GxGYxYP_C"/>
</dbReference>
<dbReference type="InterPro" id="IPR048310">
    <property type="entry name" value="GxGYxYP_N_2nd"/>
</dbReference>
<evidence type="ECO:0000313" key="5">
    <source>
        <dbReference type="EMBL" id="MFD1834017.1"/>
    </source>
</evidence>
<feature type="compositionally biased region" description="Low complexity" evidence="1">
    <location>
        <begin position="199"/>
        <end position="228"/>
    </location>
</feature>
<dbReference type="PANTHER" id="PTHR37321">
    <property type="entry name" value="EXPORTED PROTEIN-RELATED"/>
    <property type="match status" value="1"/>
</dbReference>
<dbReference type="PANTHER" id="PTHR37321:SF1">
    <property type="entry name" value="EXPORTED PROTEIN"/>
    <property type="match status" value="1"/>
</dbReference>
<gene>
    <name evidence="5" type="ORF">ACFSDA_02915</name>
</gene>
<feature type="region of interest" description="Disordered" evidence="1">
    <location>
        <begin position="187"/>
        <end position="248"/>
    </location>
</feature>
<accession>A0ABW4PUQ6</accession>
<evidence type="ECO:0000259" key="3">
    <source>
        <dbReference type="Pfam" id="PF16216"/>
    </source>
</evidence>
<evidence type="ECO:0000259" key="4">
    <source>
        <dbReference type="Pfam" id="PF20957"/>
    </source>
</evidence>
<dbReference type="InterPro" id="IPR032626">
    <property type="entry name" value="GxGYxYP_N_1st"/>
</dbReference>
<keyword evidence="6" id="KW-1185">Reference proteome</keyword>
<dbReference type="Gene3D" id="3.20.20.490">
    <property type="entry name" value="GxGYxYP glycoside hydrolase, C-terminal domain"/>
    <property type="match status" value="1"/>
</dbReference>
<evidence type="ECO:0000313" key="6">
    <source>
        <dbReference type="Proteomes" id="UP001597280"/>
    </source>
</evidence>